<protein>
    <submittedName>
        <fullName evidence="3">Uncharacterized protein</fullName>
    </submittedName>
</protein>
<gene>
    <name evidence="3" type="ORF">ACFP57_00190</name>
</gene>
<feature type="transmembrane region" description="Helical" evidence="2">
    <location>
        <begin position="50"/>
        <end position="78"/>
    </location>
</feature>
<reference evidence="4" key="1">
    <citation type="journal article" date="2019" name="Int. J. Syst. Evol. Microbiol.">
        <title>The Global Catalogue of Microorganisms (GCM) 10K type strain sequencing project: providing services to taxonomists for standard genome sequencing and annotation.</title>
        <authorList>
            <consortium name="The Broad Institute Genomics Platform"/>
            <consortium name="The Broad Institute Genome Sequencing Center for Infectious Disease"/>
            <person name="Wu L."/>
            <person name="Ma J."/>
        </authorList>
    </citation>
    <scope>NUCLEOTIDE SEQUENCE [LARGE SCALE GENOMIC DNA]</scope>
    <source>
        <strain evidence="4">CGMCC 1.15277</strain>
    </source>
</reference>
<keyword evidence="2" id="KW-0472">Membrane</keyword>
<feature type="transmembrane region" description="Helical" evidence="2">
    <location>
        <begin position="133"/>
        <end position="155"/>
    </location>
</feature>
<accession>A0ABW1WVY1</accession>
<feature type="region of interest" description="Disordered" evidence="1">
    <location>
        <begin position="1"/>
        <end position="29"/>
    </location>
</feature>
<sequence length="156" mass="15418">MSRTDAPGSTSTGSTSTGSTSIGSTSTDDIHAGTQAEDDLVRIPAGARGLALAVAGVVLAVVGIVCFTHGQALLVRLPGPIPTMDKLPTDGSADAAKGWMWAGFAGVGLGLLAEIAAGVLGWIAQKAGDTRGIWALVTALGWPLLVVLTVGGIAAS</sequence>
<organism evidence="3 4">
    <name type="scientific">Luteococcus sanguinis</name>
    <dbReference type="NCBI Taxonomy" id="174038"/>
    <lineage>
        <taxon>Bacteria</taxon>
        <taxon>Bacillati</taxon>
        <taxon>Actinomycetota</taxon>
        <taxon>Actinomycetes</taxon>
        <taxon>Propionibacteriales</taxon>
        <taxon>Propionibacteriaceae</taxon>
        <taxon>Luteococcus</taxon>
    </lineage>
</organism>
<proteinExistence type="predicted"/>
<keyword evidence="2" id="KW-1133">Transmembrane helix</keyword>
<evidence type="ECO:0000313" key="3">
    <source>
        <dbReference type="EMBL" id="MFC6395415.1"/>
    </source>
</evidence>
<feature type="transmembrane region" description="Helical" evidence="2">
    <location>
        <begin position="98"/>
        <end position="121"/>
    </location>
</feature>
<evidence type="ECO:0000256" key="2">
    <source>
        <dbReference type="SAM" id="Phobius"/>
    </source>
</evidence>
<dbReference type="Proteomes" id="UP001596266">
    <property type="component" value="Unassembled WGS sequence"/>
</dbReference>
<feature type="compositionally biased region" description="Low complexity" evidence="1">
    <location>
        <begin position="8"/>
        <end position="27"/>
    </location>
</feature>
<evidence type="ECO:0000256" key="1">
    <source>
        <dbReference type="SAM" id="MobiDB-lite"/>
    </source>
</evidence>
<comment type="caution">
    <text evidence="3">The sequence shown here is derived from an EMBL/GenBank/DDBJ whole genome shotgun (WGS) entry which is preliminary data.</text>
</comment>
<keyword evidence="4" id="KW-1185">Reference proteome</keyword>
<dbReference type="EMBL" id="JBHSUA010000002">
    <property type="protein sequence ID" value="MFC6395415.1"/>
    <property type="molecule type" value="Genomic_DNA"/>
</dbReference>
<evidence type="ECO:0000313" key="4">
    <source>
        <dbReference type="Proteomes" id="UP001596266"/>
    </source>
</evidence>
<dbReference type="RefSeq" id="WP_343886656.1">
    <property type="nucleotide sequence ID" value="NZ_BAAAKI010000017.1"/>
</dbReference>
<name>A0ABW1WVY1_9ACTN</name>
<keyword evidence="2" id="KW-0812">Transmembrane</keyword>